<evidence type="ECO:0000313" key="5">
    <source>
        <dbReference type="EMBL" id="SUS06076.1"/>
    </source>
</evidence>
<dbReference type="PANTHER" id="PTHR11717">
    <property type="entry name" value="LOW MOLECULAR WEIGHT PROTEIN TYROSINE PHOSPHATASE"/>
    <property type="match status" value="1"/>
</dbReference>
<dbReference type="Gene3D" id="3.30.470.20">
    <property type="entry name" value="ATP-grasp fold, B domain"/>
    <property type="match status" value="1"/>
</dbReference>
<dbReference type="InterPro" id="IPR036196">
    <property type="entry name" value="Ptyr_pPase_sf"/>
</dbReference>
<dbReference type="InterPro" id="IPR013815">
    <property type="entry name" value="ATP_grasp_subdomain_1"/>
</dbReference>
<gene>
    <name evidence="5" type="ORF">DF3PB_2390003</name>
</gene>
<evidence type="ECO:0000259" key="4">
    <source>
        <dbReference type="PROSITE" id="PS50975"/>
    </source>
</evidence>
<dbReference type="InterPro" id="IPR023485">
    <property type="entry name" value="Ptyr_pPase"/>
</dbReference>
<reference evidence="5" key="1">
    <citation type="submission" date="2018-07" db="EMBL/GenBank/DDBJ databases">
        <authorList>
            <person name="Quirk P.G."/>
            <person name="Krulwich T.A."/>
        </authorList>
    </citation>
    <scope>NUCLEOTIDE SEQUENCE</scope>
</reference>
<dbReference type="SMART" id="SM00226">
    <property type="entry name" value="LMWPc"/>
    <property type="match status" value="1"/>
</dbReference>
<evidence type="ECO:0000256" key="1">
    <source>
        <dbReference type="ARBA" id="ARBA00011063"/>
    </source>
</evidence>
<dbReference type="EMBL" id="UIDG01000156">
    <property type="protein sequence ID" value="SUS06076.1"/>
    <property type="molecule type" value="Genomic_DNA"/>
</dbReference>
<evidence type="ECO:0000256" key="2">
    <source>
        <dbReference type="ARBA" id="ARBA00022801"/>
    </source>
</evidence>
<dbReference type="PROSITE" id="PS50975">
    <property type="entry name" value="ATP_GRASP"/>
    <property type="match status" value="1"/>
</dbReference>
<sequence>MTSGVVLVFGDDTRSFLAIARALGRHGVRVHAAPTNMRSPALRCRYIAAIHDLPPWMGDGSEWETAVRALLRAVTFDLVIPCNETALLPMHRHRTQLSSLARLALPDERAMEILFDKHETRILASRLGVPIARGRLIRQDDTAAEITAELGLPIIVKPRRSYTLAGLPTREKVRTAENVNQLQKLLSGRNGEEMLVEQFFPGRGLGLSLLADRGRLLQVFQHNRVREDATGSYYRVSGSPCPALVSACQAIIASLNYTGLAMFEFRRSAEGKWVLLEVNARPWGSMALPLALGVDFPYRWFRLLVAGEESPPVDYREGVFGRNFALDLGATVSEFRSERRGPWNAASFTIHRALELLRPLTGREVHDVLVRDDIGPAVRELRDLVLRGLRRIGGRGPLVRAWARARVRSACRRPGQLRLLFVCHGNICRSPFAAALARRRFGEAGPIVESAGTLSRPGRPTPATGIRAALTQGIDLAAHRSAWLTREDAEAASLLIVFDEINRAAVFDRYPDLRAPVICLGDLTGEGAIADPIGGDLADFERAYARIAAGIDELSRLLFDHHRDEAATLPENDGGIPCSSPF</sequence>
<dbReference type="Gene3D" id="3.30.1490.20">
    <property type="entry name" value="ATP-grasp fold, A domain"/>
    <property type="match status" value="1"/>
</dbReference>
<dbReference type="InterPro" id="IPR050438">
    <property type="entry name" value="LMW_PTPase"/>
</dbReference>
<dbReference type="Pfam" id="PF01451">
    <property type="entry name" value="LMWPc"/>
    <property type="match status" value="1"/>
</dbReference>
<comment type="similarity">
    <text evidence="1">Belongs to the low molecular weight phosphotyrosine protein phosphatase family.</text>
</comment>
<evidence type="ECO:0000256" key="3">
    <source>
        <dbReference type="ARBA" id="ARBA00022912"/>
    </source>
</evidence>
<organism evidence="5">
    <name type="scientific">metagenome</name>
    <dbReference type="NCBI Taxonomy" id="256318"/>
    <lineage>
        <taxon>unclassified sequences</taxon>
        <taxon>metagenomes</taxon>
    </lineage>
</organism>
<proteinExistence type="inferred from homology"/>
<dbReference type="GO" id="GO:0005524">
    <property type="term" value="F:ATP binding"/>
    <property type="evidence" value="ECO:0007669"/>
    <property type="project" value="InterPro"/>
</dbReference>
<keyword evidence="2" id="KW-0378">Hydrolase</keyword>
<feature type="domain" description="ATP-grasp" evidence="4">
    <location>
        <begin position="121"/>
        <end position="305"/>
    </location>
</feature>
<dbReference type="PANTHER" id="PTHR11717:SF31">
    <property type="entry name" value="LOW MOLECULAR WEIGHT PROTEIN-TYROSINE-PHOSPHATASE ETP-RELATED"/>
    <property type="match status" value="1"/>
</dbReference>
<accession>A0A380TCR6</accession>
<dbReference type="PRINTS" id="PR00719">
    <property type="entry name" value="LMWPTPASE"/>
</dbReference>
<name>A0A380TCR6_9ZZZZ</name>
<keyword evidence="3" id="KW-0904">Protein phosphatase</keyword>
<dbReference type="SUPFAM" id="SSF56059">
    <property type="entry name" value="Glutathione synthetase ATP-binding domain-like"/>
    <property type="match status" value="1"/>
</dbReference>
<dbReference type="SUPFAM" id="SSF52788">
    <property type="entry name" value="Phosphotyrosine protein phosphatases I"/>
    <property type="match status" value="1"/>
</dbReference>
<dbReference type="Pfam" id="PF15632">
    <property type="entry name" value="ATPgrasp_Ter"/>
    <property type="match status" value="1"/>
</dbReference>
<dbReference type="Gene3D" id="3.40.50.2300">
    <property type="match status" value="1"/>
</dbReference>
<dbReference type="AlphaFoldDB" id="A0A380TCR6"/>
<protein>
    <recommendedName>
        <fullName evidence="4">ATP-grasp domain-containing protein</fullName>
    </recommendedName>
</protein>
<dbReference type="InterPro" id="IPR017867">
    <property type="entry name" value="Tyr_phospatase_low_mol_wt"/>
</dbReference>
<dbReference type="InterPro" id="IPR011761">
    <property type="entry name" value="ATP-grasp"/>
</dbReference>
<dbReference type="GO" id="GO:0046872">
    <property type="term" value="F:metal ion binding"/>
    <property type="evidence" value="ECO:0007669"/>
    <property type="project" value="InterPro"/>
</dbReference>
<dbReference type="GO" id="GO:0004725">
    <property type="term" value="F:protein tyrosine phosphatase activity"/>
    <property type="evidence" value="ECO:0007669"/>
    <property type="project" value="InterPro"/>
</dbReference>